<evidence type="ECO:0000313" key="2">
    <source>
        <dbReference type="EMBL" id="KAK3239083.1"/>
    </source>
</evidence>
<protein>
    <submittedName>
        <fullName evidence="2">Uncharacterized protein</fullName>
    </submittedName>
</protein>
<name>A0AAE0BM05_9CHLO</name>
<gene>
    <name evidence="2" type="ORF">CYMTET_50967</name>
</gene>
<comment type="caution">
    <text evidence="2">The sequence shown here is derived from an EMBL/GenBank/DDBJ whole genome shotgun (WGS) entry which is preliminary data.</text>
</comment>
<keyword evidence="1" id="KW-0732">Signal</keyword>
<dbReference type="PROSITE" id="PS51257">
    <property type="entry name" value="PROKAR_LIPOPROTEIN"/>
    <property type="match status" value="1"/>
</dbReference>
<sequence length="243" mass="25848">MKDKVFSMCALLFCFQFTASCNLPASEYCNIGRLYDVGGDMRQEKEVVPFSVTAFSNSFSEASAAVLLRAYLVEAPNSPDTTMITFLRNLNGSHSGSETELHFAVMPADTDAELTLFLGAGEMLSRGRETARLKPCKRPNAGGNSSCYNYNSTTGKGSVKLHHAERRSSSISLSVTTTSAERCVSLSLPAGGLVLLGSPTCVPDATLPSSVAEILANKTQELHVCSARCSANEVSGAQAGKVW</sequence>
<feature type="chain" id="PRO_5041931898" evidence="1">
    <location>
        <begin position="21"/>
        <end position="243"/>
    </location>
</feature>
<dbReference type="EMBL" id="LGRX02034029">
    <property type="protein sequence ID" value="KAK3239083.1"/>
    <property type="molecule type" value="Genomic_DNA"/>
</dbReference>
<accession>A0AAE0BM05</accession>
<dbReference type="Proteomes" id="UP001190700">
    <property type="component" value="Unassembled WGS sequence"/>
</dbReference>
<keyword evidence="3" id="KW-1185">Reference proteome</keyword>
<dbReference type="AlphaFoldDB" id="A0AAE0BM05"/>
<feature type="non-terminal residue" evidence="2">
    <location>
        <position position="243"/>
    </location>
</feature>
<proteinExistence type="predicted"/>
<reference evidence="2 3" key="1">
    <citation type="journal article" date="2015" name="Genome Biol. Evol.">
        <title>Comparative Genomics of a Bacterivorous Green Alga Reveals Evolutionary Causalities and Consequences of Phago-Mixotrophic Mode of Nutrition.</title>
        <authorList>
            <person name="Burns J.A."/>
            <person name="Paasch A."/>
            <person name="Narechania A."/>
            <person name="Kim E."/>
        </authorList>
    </citation>
    <scope>NUCLEOTIDE SEQUENCE [LARGE SCALE GENOMIC DNA]</scope>
    <source>
        <strain evidence="2 3">PLY_AMNH</strain>
    </source>
</reference>
<evidence type="ECO:0000313" key="3">
    <source>
        <dbReference type="Proteomes" id="UP001190700"/>
    </source>
</evidence>
<evidence type="ECO:0000256" key="1">
    <source>
        <dbReference type="SAM" id="SignalP"/>
    </source>
</evidence>
<feature type="signal peptide" evidence="1">
    <location>
        <begin position="1"/>
        <end position="20"/>
    </location>
</feature>
<organism evidence="2 3">
    <name type="scientific">Cymbomonas tetramitiformis</name>
    <dbReference type="NCBI Taxonomy" id="36881"/>
    <lineage>
        <taxon>Eukaryota</taxon>
        <taxon>Viridiplantae</taxon>
        <taxon>Chlorophyta</taxon>
        <taxon>Pyramimonadophyceae</taxon>
        <taxon>Pyramimonadales</taxon>
        <taxon>Pyramimonadaceae</taxon>
        <taxon>Cymbomonas</taxon>
    </lineage>
</organism>